<dbReference type="GO" id="GO:0005634">
    <property type="term" value="C:nucleus"/>
    <property type="evidence" value="ECO:0007669"/>
    <property type="project" value="UniProtKB-SubCell"/>
</dbReference>
<gene>
    <name evidence="12 14" type="ORF">BDZ99DRAFT_516250</name>
</gene>
<dbReference type="PANTHER" id="PTHR46179">
    <property type="entry name" value="ZINC FINGER PROTEIN"/>
    <property type="match status" value="1"/>
</dbReference>
<reference evidence="14" key="2">
    <citation type="submission" date="2020-04" db="EMBL/GenBank/DDBJ databases">
        <authorList>
            <consortium name="NCBI Genome Project"/>
        </authorList>
    </citation>
    <scope>NUCLEOTIDE SEQUENCE</scope>
    <source>
        <strain evidence="14">CBS 304.34</strain>
    </source>
</reference>
<evidence type="ECO:0000256" key="1">
    <source>
        <dbReference type="ARBA" id="ARBA00004123"/>
    </source>
</evidence>
<evidence type="ECO:0000256" key="4">
    <source>
        <dbReference type="ARBA" id="ARBA00022833"/>
    </source>
</evidence>
<dbReference type="InterPro" id="IPR013087">
    <property type="entry name" value="Znf_C2H2_type"/>
</dbReference>
<evidence type="ECO:0000313" key="14">
    <source>
        <dbReference type="RefSeq" id="XP_033582495.1"/>
    </source>
</evidence>
<dbReference type="GO" id="GO:0008270">
    <property type="term" value="F:zinc ion binding"/>
    <property type="evidence" value="ECO:0007669"/>
    <property type="project" value="UniProtKB-KW"/>
</dbReference>
<evidence type="ECO:0000259" key="11">
    <source>
        <dbReference type="PROSITE" id="PS50157"/>
    </source>
</evidence>
<protein>
    <recommendedName>
        <fullName evidence="11">C2H2-type domain-containing protein</fullName>
    </recommendedName>
</protein>
<sequence>MGPPFTKGYTPVSRRGGKRPGSGRKKKATALRQQKNTISPEDVPQPSMEVNEFGMPSNHQDTGRPTKRMRISDMTFGGEHDNSKEAIFDKALYDLEDYDVVDSDEVLRLSRIGTVPMDEDLDDSEEDELSMLPTPKKAPYPTRRSLGSNHDEGLWTDEIPSESLYAPTRSTKNEIPRFFCSYEDCPQSKDAGGGFATRSQLERHNGVHDPSAKCVWRGCDRVFSQVHSMRDHIKRIHLKGAQDGTVESDVDNAINDEAVNISENDRDEELDDAVTGGATDGPTEVSQNGIFPLSEFRCSYKECPRSKAMGGRKFASRQALQNHEATHNPSIKCIWADCDRIFARIDNMMTHFKKIHSKDQQALQPDVATTADNMTTIAPQQSTMSLDSTAEPARRRGRPRKGAAKTPKEAPEEGPQTRKRASQEEKDLSQAAKEAAQLLNQAANAPAPPLGARPNPIPTPMPPRSDAQAMLEVMKLQGQAVALEAEAKKLQADAWNLRIQARELELRFQSREGQSAV</sequence>
<evidence type="ECO:0000256" key="10">
    <source>
        <dbReference type="SAM" id="MobiDB-lite"/>
    </source>
</evidence>
<organism evidence="12">
    <name type="scientific">Mytilinidion resinicola</name>
    <dbReference type="NCBI Taxonomy" id="574789"/>
    <lineage>
        <taxon>Eukaryota</taxon>
        <taxon>Fungi</taxon>
        <taxon>Dikarya</taxon>
        <taxon>Ascomycota</taxon>
        <taxon>Pezizomycotina</taxon>
        <taxon>Dothideomycetes</taxon>
        <taxon>Pleosporomycetidae</taxon>
        <taxon>Mytilinidiales</taxon>
        <taxon>Mytilinidiaceae</taxon>
        <taxon>Mytilinidion</taxon>
    </lineage>
</organism>
<evidence type="ECO:0000256" key="7">
    <source>
        <dbReference type="ARBA" id="ARBA00023242"/>
    </source>
</evidence>
<keyword evidence="7" id="KW-0539">Nucleus</keyword>
<dbReference type="InterPro" id="IPR036236">
    <property type="entry name" value="Znf_C2H2_sf"/>
</dbReference>
<dbReference type="SMART" id="SM00355">
    <property type="entry name" value="ZnF_C2H2"/>
    <property type="match status" value="4"/>
</dbReference>
<evidence type="ECO:0000256" key="6">
    <source>
        <dbReference type="ARBA" id="ARBA00023163"/>
    </source>
</evidence>
<keyword evidence="3 8" id="KW-0863">Zinc-finger</keyword>
<feature type="region of interest" description="Disordered" evidence="10">
    <location>
        <begin position="1"/>
        <end position="66"/>
    </location>
</feature>
<dbReference type="OrthoDB" id="654211at2759"/>
<dbReference type="RefSeq" id="XP_033582495.1">
    <property type="nucleotide sequence ID" value="XM_033725057.1"/>
</dbReference>
<dbReference type="Proteomes" id="UP000504636">
    <property type="component" value="Unplaced"/>
</dbReference>
<dbReference type="Gene3D" id="3.30.160.60">
    <property type="entry name" value="Classic Zinc Finger"/>
    <property type="match status" value="1"/>
</dbReference>
<name>A0A6A6Z322_9PEZI</name>
<dbReference type="PANTHER" id="PTHR46179:SF13">
    <property type="entry name" value="C2H2-TYPE DOMAIN-CONTAINING PROTEIN"/>
    <property type="match status" value="1"/>
</dbReference>
<keyword evidence="6" id="KW-0804">Transcription</keyword>
<feature type="compositionally biased region" description="Acidic residues" evidence="10">
    <location>
        <begin position="118"/>
        <end position="129"/>
    </location>
</feature>
<dbReference type="SUPFAM" id="SSF57667">
    <property type="entry name" value="beta-beta-alpha zinc fingers"/>
    <property type="match status" value="1"/>
</dbReference>
<proteinExistence type="predicted"/>
<comment type="subcellular location">
    <subcellularLocation>
        <location evidence="1">Nucleus</location>
    </subcellularLocation>
</comment>
<evidence type="ECO:0000313" key="12">
    <source>
        <dbReference type="EMBL" id="KAF2815531.1"/>
    </source>
</evidence>
<keyword evidence="13" id="KW-1185">Reference proteome</keyword>
<evidence type="ECO:0000256" key="9">
    <source>
        <dbReference type="SAM" id="Coils"/>
    </source>
</evidence>
<dbReference type="InterPro" id="IPR051061">
    <property type="entry name" value="Zinc_finger_trans_reg"/>
</dbReference>
<dbReference type="AlphaFoldDB" id="A0A6A6Z322"/>
<keyword evidence="9" id="KW-0175">Coiled coil</keyword>
<accession>A0A6A6Z322</accession>
<evidence type="ECO:0000256" key="2">
    <source>
        <dbReference type="ARBA" id="ARBA00022723"/>
    </source>
</evidence>
<evidence type="ECO:0000256" key="3">
    <source>
        <dbReference type="ARBA" id="ARBA00022771"/>
    </source>
</evidence>
<dbReference type="EMBL" id="MU003694">
    <property type="protein sequence ID" value="KAF2815531.1"/>
    <property type="molecule type" value="Genomic_DNA"/>
</dbReference>
<dbReference type="PROSITE" id="PS50157">
    <property type="entry name" value="ZINC_FINGER_C2H2_2"/>
    <property type="match status" value="1"/>
</dbReference>
<dbReference type="PROSITE" id="PS00028">
    <property type="entry name" value="ZINC_FINGER_C2H2_1"/>
    <property type="match status" value="2"/>
</dbReference>
<keyword evidence="2" id="KW-0479">Metal-binding</keyword>
<feature type="region of interest" description="Disordered" evidence="10">
    <location>
        <begin position="376"/>
        <end position="432"/>
    </location>
</feature>
<reference evidence="12 14" key="1">
    <citation type="journal article" date="2020" name="Stud. Mycol.">
        <title>101 Dothideomycetes genomes: a test case for predicting lifestyles and emergence of pathogens.</title>
        <authorList>
            <person name="Haridas S."/>
            <person name="Albert R."/>
            <person name="Binder M."/>
            <person name="Bloem J."/>
            <person name="Labutti K."/>
            <person name="Salamov A."/>
            <person name="Andreopoulos B."/>
            <person name="Baker S."/>
            <person name="Barry K."/>
            <person name="Bills G."/>
            <person name="Bluhm B."/>
            <person name="Cannon C."/>
            <person name="Castanera R."/>
            <person name="Culley D."/>
            <person name="Daum C."/>
            <person name="Ezra D."/>
            <person name="Gonzalez J."/>
            <person name="Henrissat B."/>
            <person name="Kuo A."/>
            <person name="Liang C."/>
            <person name="Lipzen A."/>
            <person name="Lutzoni F."/>
            <person name="Magnuson J."/>
            <person name="Mondo S."/>
            <person name="Nolan M."/>
            <person name="Ohm R."/>
            <person name="Pangilinan J."/>
            <person name="Park H.-J."/>
            <person name="Ramirez L."/>
            <person name="Alfaro M."/>
            <person name="Sun H."/>
            <person name="Tritt A."/>
            <person name="Yoshinaga Y."/>
            <person name="Zwiers L.-H."/>
            <person name="Turgeon B."/>
            <person name="Goodwin S."/>
            <person name="Spatafora J."/>
            <person name="Crous P."/>
            <person name="Grigoriev I."/>
        </authorList>
    </citation>
    <scope>NUCLEOTIDE SEQUENCE</scope>
    <source>
        <strain evidence="12 14">CBS 304.34</strain>
    </source>
</reference>
<feature type="region of interest" description="Disordered" evidence="10">
    <location>
        <begin position="118"/>
        <end position="154"/>
    </location>
</feature>
<evidence type="ECO:0000313" key="13">
    <source>
        <dbReference type="Proteomes" id="UP000504636"/>
    </source>
</evidence>
<feature type="compositionally biased region" description="Polar residues" evidence="10">
    <location>
        <begin position="376"/>
        <end position="388"/>
    </location>
</feature>
<keyword evidence="4" id="KW-0862">Zinc</keyword>
<reference evidence="14" key="3">
    <citation type="submission" date="2025-04" db="UniProtKB">
        <authorList>
            <consortium name="RefSeq"/>
        </authorList>
    </citation>
    <scope>IDENTIFICATION</scope>
    <source>
        <strain evidence="14">CBS 304.34</strain>
    </source>
</reference>
<feature type="coiled-coil region" evidence="9">
    <location>
        <begin position="473"/>
        <end position="507"/>
    </location>
</feature>
<dbReference type="GO" id="GO:0006357">
    <property type="term" value="P:regulation of transcription by RNA polymerase II"/>
    <property type="evidence" value="ECO:0007669"/>
    <property type="project" value="TreeGrafter"/>
</dbReference>
<feature type="compositionally biased region" description="Basic residues" evidence="10">
    <location>
        <begin position="15"/>
        <end position="29"/>
    </location>
</feature>
<dbReference type="GeneID" id="54465950"/>
<evidence type="ECO:0000256" key="5">
    <source>
        <dbReference type="ARBA" id="ARBA00023015"/>
    </source>
</evidence>
<evidence type="ECO:0000256" key="8">
    <source>
        <dbReference type="PROSITE-ProRule" id="PRU00042"/>
    </source>
</evidence>
<keyword evidence="5" id="KW-0805">Transcription regulation</keyword>
<feature type="domain" description="C2H2-type" evidence="11">
    <location>
        <begin position="331"/>
        <end position="361"/>
    </location>
</feature>